<dbReference type="Proteomes" id="UP000623461">
    <property type="component" value="Unassembled WGS sequence"/>
</dbReference>
<name>A0ABQ2I9B0_9MICO</name>
<comment type="caution">
    <text evidence="7">The sequence shown here is derived from an EMBL/GenBank/DDBJ whole genome shotgun (WGS) entry which is preliminary data.</text>
</comment>
<feature type="short sequence motif" description="DGA/G" evidence="4">
    <location>
        <begin position="175"/>
        <end position="177"/>
    </location>
</feature>
<dbReference type="SUPFAM" id="SSF52151">
    <property type="entry name" value="FabD/lysophospholipase-like"/>
    <property type="match status" value="1"/>
</dbReference>
<keyword evidence="8" id="KW-1185">Reference proteome</keyword>
<evidence type="ECO:0000313" key="7">
    <source>
        <dbReference type="EMBL" id="GGN02440.1"/>
    </source>
</evidence>
<evidence type="ECO:0000256" key="2">
    <source>
        <dbReference type="ARBA" id="ARBA00022963"/>
    </source>
</evidence>
<keyword evidence="2 4" id="KW-0442">Lipid degradation</keyword>
<feature type="short sequence motif" description="GXGXXG" evidence="4">
    <location>
        <begin position="9"/>
        <end position="14"/>
    </location>
</feature>
<dbReference type="InterPro" id="IPR050301">
    <property type="entry name" value="NTE"/>
</dbReference>
<feature type="short sequence motif" description="GXSXG" evidence="4">
    <location>
        <begin position="36"/>
        <end position="40"/>
    </location>
</feature>
<proteinExistence type="predicted"/>
<reference evidence="8" key="1">
    <citation type="journal article" date="2019" name="Int. J. Syst. Evol. Microbiol.">
        <title>The Global Catalogue of Microorganisms (GCM) 10K type strain sequencing project: providing services to taxonomists for standard genome sequencing and annotation.</title>
        <authorList>
            <consortium name="The Broad Institute Genomics Platform"/>
            <consortium name="The Broad Institute Genome Sequencing Center for Infectious Disease"/>
            <person name="Wu L."/>
            <person name="Ma J."/>
        </authorList>
    </citation>
    <scope>NUCLEOTIDE SEQUENCE [LARGE SCALE GENOMIC DNA]</scope>
    <source>
        <strain evidence="8">JCM 1365</strain>
    </source>
</reference>
<evidence type="ECO:0000313" key="8">
    <source>
        <dbReference type="Proteomes" id="UP000623461"/>
    </source>
</evidence>
<accession>A0ABQ2I9B0</accession>
<dbReference type="EMBL" id="BMNZ01000006">
    <property type="protein sequence ID" value="GGN02440.1"/>
    <property type="molecule type" value="Genomic_DNA"/>
</dbReference>
<dbReference type="Gene3D" id="3.40.1090.10">
    <property type="entry name" value="Cytosolic phospholipase A2 catalytic domain"/>
    <property type="match status" value="2"/>
</dbReference>
<feature type="domain" description="PNPLA" evidence="6">
    <location>
        <begin position="5"/>
        <end position="190"/>
    </location>
</feature>
<evidence type="ECO:0000256" key="4">
    <source>
        <dbReference type="PROSITE-ProRule" id="PRU01161"/>
    </source>
</evidence>
<dbReference type="Pfam" id="PF01734">
    <property type="entry name" value="Patatin"/>
    <property type="match status" value="1"/>
</dbReference>
<feature type="active site" description="Nucleophile" evidence="4">
    <location>
        <position position="38"/>
    </location>
</feature>
<feature type="compositionally biased region" description="Basic and acidic residues" evidence="5">
    <location>
        <begin position="302"/>
        <end position="324"/>
    </location>
</feature>
<dbReference type="InterPro" id="IPR002641">
    <property type="entry name" value="PNPLA_dom"/>
</dbReference>
<keyword evidence="3 4" id="KW-0443">Lipid metabolism</keyword>
<gene>
    <name evidence="7" type="ORF">GCM10009721_32100</name>
</gene>
<feature type="active site" description="Proton acceptor" evidence="4">
    <location>
        <position position="175"/>
    </location>
</feature>
<dbReference type="RefSeq" id="WP_052358660.1">
    <property type="nucleotide sequence ID" value="NZ_BMNZ01000006.1"/>
</dbReference>
<evidence type="ECO:0000259" key="6">
    <source>
        <dbReference type="PROSITE" id="PS51635"/>
    </source>
</evidence>
<evidence type="ECO:0000256" key="3">
    <source>
        <dbReference type="ARBA" id="ARBA00023098"/>
    </source>
</evidence>
<keyword evidence="1 4" id="KW-0378">Hydrolase</keyword>
<sequence length="324" mass="33968">MTTAFVLTGGGSLGAVQVGMLAALHACGVEPDLLVGTSVGAVNAAHLAGPAGPAGAAGRGSGSSTAWRLEELTRLWLNMRRHDVFPLDPRRWLAAARGGQPSMFPGTGLERLLQRHLGYDTLERGHIPVEVTATDLVTGKGLVLSTGSPVSAVRASAAVPGVLPPVVRDGRTLVDGAIGDLDVLAHTAAHGVTDIYLLPAGYPCAGTPPRTALGIALSSLSLLLHRQLIAQVRGYTGTSRLHVVPPLCPLSVSPADFTQTSLLVRRARQSTREWLEARHGESAQDDASVLALHTHSEATSSRADHLDRPHQHRRSDAPQEGLKL</sequence>
<feature type="region of interest" description="Disordered" evidence="5">
    <location>
        <begin position="296"/>
        <end position="324"/>
    </location>
</feature>
<dbReference type="PANTHER" id="PTHR14226:SF29">
    <property type="entry name" value="NEUROPATHY TARGET ESTERASE SWS"/>
    <property type="match status" value="1"/>
</dbReference>
<protein>
    <submittedName>
        <fullName evidence="7">Hypothetical patatin-like protein</fullName>
    </submittedName>
</protein>
<dbReference type="PANTHER" id="PTHR14226">
    <property type="entry name" value="NEUROPATHY TARGET ESTERASE/SWISS CHEESE D.MELANOGASTER"/>
    <property type="match status" value="1"/>
</dbReference>
<organism evidence="7 8">
    <name type="scientific">Terrabacter tumescens</name>
    <dbReference type="NCBI Taxonomy" id="60443"/>
    <lineage>
        <taxon>Bacteria</taxon>
        <taxon>Bacillati</taxon>
        <taxon>Actinomycetota</taxon>
        <taxon>Actinomycetes</taxon>
        <taxon>Micrococcales</taxon>
        <taxon>Intrasporangiaceae</taxon>
        <taxon>Terrabacter</taxon>
    </lineage>
</organism>
<dbReference type="InterPro" id="IPR016035">
    <property type="entry name" value="Acyl_Trfase/lysoPLipase"/>
</dbReference>
<dbReference type="PROSITE" id="PS51635">
    <property type="entry name" value="PNPLA"/>
    <property type="match status" value="1"/>
</dbReference>
<evidence type="ECO:0000256" key="1">
    <source>
        <dbReference type="ARBA" id="ARBA00022801"/>
    </source>
</evidence>
<evidence type="ECO:0000256" key="5">
    <source>
        <dbReference type="SAM" id="MobiDB-lite"/>
    </source>
</evidence>